<feature type="region of interest" description="Disordered" evidence="1">
    <location>
        <begin position="69"/>
        <end position="122"/>
    </location>
</feature>
<protein>
    <submittedName>
        <fullName evidence="2">Uncharacterized protein</fullName>
    </submittedName>
</protein>
<accession>A0AAN9ANA8</accession>
<evidence type="ECO:0000313" key="2">
    <source>
        <dbReference type="EMBL" id="KAK7089984.1"/>
    </source>
</evidence>
<dbReference type="Proteomes" id="UP001374579">
    <property type="component" value="Unassembled WGS sequence"/>
</dbReference>
<reference evidence="2 3" key="1">
    <citation type="submission" date="2024-02" db="EMBL/GenBank/DDBJ databases">
        <title>Chromosome-scale genome assembly of the rough periwinkle Littorina saxatilis.</title>
        <authorList>
            <person name="De Jode A."/>
            <person name="Faria R."/>
            <person name="Formenti G."/>
            <person name="Sims Y."/>
            <person name="Smith T.P."/>
            <person name="Tracey A."/>
            <person name="Wood J.M.D."/>
            <person name="Zagrodzka Z.B."/>
            <person name="Johannesson K."/>
            <person name="Butlin R.K."/>
            <person name="Leder E.H."/>
        </authorList>
    </citation>
    <scope>NUCLEOTIDE SEQUENCE [LARGE SCALE GENOMIC DNA]</scope>
    <source>
        <strain evidence="2">Snail1</strain>
        <tissue evidence="2">Muscle</tissue>
    </source>
</reference>
<name>A0AAN9ANA8_9CAEN</name>
<gene>
    <name evidence="2" type="ORF">V1264_009852</name>
</gene>
<sequence length="316" mass="35944">MGGCFSSGGAVDRTPLIIDVEQTVADAAWRMFYFSRTRWQRVCMRRKDYTVDVPMNYFHFQVTREKLHNVEEDDGTDDKGDKKKDTKQDNGRQVQTDLGSRQLAHKRQTSPEHVGLETEFNNDTGEKQTYNFKCEKTRKASMTVTYQKGFSIGGKANFSLGLPKMLHNGQTSGEIDMRVAVSKTTGETFEQTLTTCATSDITVAPHSHYTATVVMEERHLLADFKVWVKMSMPAKEARAIIKNKQGETIFFYKLRNLSELFSEDHHLKDEDGDPKSDAVEFVIEGRVDGMQLSSHRINLTDHDLVNKNTKAKSVQE</sequence>
<dbReference type="AlphaFoldDB" id="A0AAN9ANA8"/>
<dbReference type="EMBL" id="JBAMIC010000024">
    <property type="protein sequence ID" value="KAK7089984.1"/>
    <property type="molecule type" value="Genomic_DNA"/>
</dbReference>
<evidence type="ECO:0000313" key="3">
    <source>
        <dbReference type="Proteomes" id="UP001374579"/>
    </source>
</evidence>
<dbReference type="Pfam" id="PF03318">
    <property type="entry name" value="ETX_MTX2"/>
    <property type="match status" value="1"/>
</dbReference>
<dbReference type="SUPFAM" id="SSF56973">
    <property type="entry name" value="Aerolisin/ETX pore-forming domain"/>
    <property type="match status" value="1"/>
</dbReference>
<proteinExistence type="predicted"/>
<evidence type="ECO:0000256" key="1">
    <source>
        <dbReference type="SAM" id="MobiDB-lite"/>
    </source>
</evidence>
<feature type="compositionally biased region" description="Basic and acidic residues" evidence="1">
    <location>
        <begin position="77"/>
        <end position="90"/>
    </location>
</feature>
<organism evidence="2 3">
    <name type="scientific">Littorina saxatilis</name>
    <dbReference type="NCBI Taxonomy" id="31220"/>
    <lineage>
        <taxon>Eukaryota</taxon>
        <taxon>Metazoa</taxon>
        <taxon>Spiralia</taxon>
        <taxon>Lophotrochozoa</taxon>
        <taxon>Mollusca</taxon>
        <taxon>Gastropoda</taxon>
        <taxon>Caenogastropoda</taxon>
        <taxon>Littorinimorpha</taxon>
        <taxon>Littorinoidea</taxon>
        <taxon>Littorinidae</taxon>
        <taxon>Littorina</taxon>
    </lineage>
</organism>
<dbReference type="Gene3D" id="2.170.15.10">
    <property type="entry name" value="Proaerolysin, chain A, domain 3"/>
    <property type="match status" value="1"/>
</dbReference>
<comment type="caution">
    <text evidence="2">The sequence shown here is derived from an EMBL/GenBank/DDBJ whole genome shotgun (WGS) entry which is preliminary data.</text>
</comment>
<dbReference type="CDD" id="cd20237">
    <property type="entry name" value="PFM_LIN24-like"/>
    <property type="match status" value="1"/>
</dbReference>
<dbReference type="InterPro" id="IPR004991">
    <property type="entry name" value="Aerolysin-like"/>
</dbReference>
<dbReference type="PANTHER" id="PTHR39369">
    <property type="entry name" value="LIN-24 (TWENTY-FOUR) LIKE"/>
    <property type="match status" value="1"/>
</dbReference>
<keyword evidence="3" id="KW-1185">Reference proteome</keyword>
<dbReference type="PANTHER" id="PTHR39369:SF6">
    <property type="entry name" value="LIN-24 (TWENTY-FOUR) LIKE"/>
    <property type="match status" value="1"/>
</dbReference>